<keyword evidence="8" id="KW-0226">DNA condensation</keyword>
<dbReference type="EMBL" id="JAACJO010000023">
    <property type="protein sequence ID" value="KAF5347709.1"/>
    <property type="molecule type" value="Genomic_DNA"/>
</dbReference>
<dbReference type="PIRSF" id="PIRSF005719">
    <property type="entry name" value="SMC"/>
    <property type="match status" value="1"/>
</dbReference>
<dbReference type="InterPro" id="IPR027120">
    <property type="entry name" value="Smc2_ABC"/>
</dbReference>
<dbReference type="SMART" id="SM00968">
    <property type="entry name" value="SMC_hinge"/>
    <property type="match status" value="1"/>
</dbReference>
<dbReference type="InterPro" id="IPR010935">
    <property type="entry name" value="SMC_hinge"/>
</dbReference>
<gene>
    <name evidence="15" type="ORF">D9756_010324</name>
</gene>
<comment type="similarity">
    <text evidence="2">Belongs to the SMC family. SMC2 subfamily.</text>
</comment>
<dbReference type="GO" id="GO:0005634">
    <property type="term" value="C:nucleus"/>
    <property type="evidence" value="ECO:0007669"/>
    <property type="project" value="UniProtKB-SubCell"/>
</dbReference>
<evidence type="ECO:0000256" key="4">
    <source>
        <dbReference type="ARBA" id="ARBA00022741"/>
    </source>
</evidence>
<evidence type="ECO:0000256" key="11">
    <source>
        <dbReference type="PIRNR" id="PIRNR005719"/>
    </source>
</evidence>
<evidence type="ECO:0000313" key="15">
    <source>
        <dbReference type="EMBL" id="KAF5347709.1"/>
    </source>
</evidence>
<dbReference type="Gene3D" id="3.40.50.300">
    <property type="entry name" value="P-loop containing nucleotide triphosphate hydrolases"/>
    <property type="match status" value="2"/>
</dbReference>
<keyword evidence="3" id="KW-0132">Cell division</keyword>
<dbReference type="Proteomes" id="UP000559027">
    <property type="component" value="Unassembled WGS sequence"/>
</dbReference>
<comment type="caution">
    <text evidence="15">The sequence shown here is derived from an EMBL/GenBank/DDBJ whole genome shotgun (WGS) entry which is preliminary data.</text>
</comment>
<keyword evidence="9 11" id="KW-0539">Nucleus</keyword>
<evidence type="ECO:0000259" key="14">
    <source>
        <dbReference type="SMART" id="SM00968"/>
    </source>
</evidence>
<evidence type="ECO:0000313" key="16">
    <source>
        <dbReference type="Proteomes" id="UP000559027"/>
    </source>
</evidence>
<dbReference type="InterPro" id="IPR036277">
    <property type="entry name" value="SMC_hinge_sf"/>
</dbReference>
<accession>A0A8H5CUR1</accession>
<dbReference type="PANTHER" id="PTHR43977">
    <property type="entry name" value="STRUCTURAL MAINTENANCE OF CHROMOSOMES PROTEIN 3"/>
    <property type="match status" value="1"/>
</dbReference>
<dbReference type="InterPro" id="IPR024704">
    <property type="entry name" value="SMC"/>
</dbReference>
<dbReference type="OrthoDB" id="10255539at2759"/>
<evidence type="ECO:0000256" key="1">
    <source>
        <dbReference type="ARBA" id="ARBA00004123"/>
    </source>
</evidence>
<dbReference type="InterPro" id="IPR003395">
    <property type="entry name" value="RecF/RecN/SMC_N"/>
</dbReference>
<feature type="domain" description="SMC hinge" evidence="14">
    <location>
        <begin position="524"/>
        <end position="645"/>
    </location>
</feature>
<dbReference type="SUPFAM" id="SSF52540">
    <property type="entry name" value="P-loop containing nucleoside triphosphate hydrolases"/>
    <property type="match status" value="1"/>
</dbReference>
<evidence type="ECO:0000256" key="12">
    <source>
        <dbReference type="SAM" id="Coils"/>
    </source>
</evidence>
<evidence type="ECO:0000256" key="2">
    <source>
        <dbReference type="ARBA" id="ARBA00005231"/>
    </source>
</evidence>
<keyword evidence="10" id="KW-0131">Cell cycle</keyword>
<dbReference type="SUPFAM" id="SSF75553">
    <property type="entry name" value="Smc hinge domain"/>
    <property type="match status" value="1"/>
</dbReference>
<dbReference type="CDD" id="cd03273">
    <property type="entry name" value="ABC_SMC2_euk"/>
    <property type="match status" value="1"/>
</dbReference>
<comment type="subcellular location">
    <subcellularLocation>
        <location evidence="1 11">Nucleus</location>
    </subcellularLocation>
</comment>
<feature type="region of interest" description="Disordered" evidence="13">
    <location>
        <begin position="255"/>
        <end position="277"/>
    </location>
</feature>
<dbReference type="Pfam" id="PF06470">
    <property type="entry name" value="SMC_hinge"/>
    <property type="match status" value="1"/>
</dbReference>
<evidence type="ECO:0000256" key="8">
    <source>
        <dbReference type="ARBA" id="ARBA00023067"/>
    </source>
</evidence>
<dbReference type="Pfam" id="PF02463">
    <property type="entry name" value="SMC_N"/>
    <property type="match status" value="1"/>
</dbReference>
<dbReference type="Gene3D" id="1.20.1060.20">
    <property type="match status" value="1"/>
</dbReference>
<dbReference type="AlphaFoldDB" id="A0A8H5CUR1"/>
<evidence type="ECO:0000256" key="5">
    <source>
        <dbReference type="ARBA" id="ARBA00022776"/>
    </source>
</evidence>
<feature type="coiled-coil region" evidence="12">
    <location>
        <begin position="996"/>
        <end position="1037"/>
    </location>
</feature>
<keyword evidence="7 12" id="KW-0175">Coiled coil</keyword>
<reference evidence="15 16" key="1">
    <citation type="journal article" date="2020" name="ISME J.">
        <title>Uncovering the hidden diversity of litter-decomposition mechanisms in mushroom-forming fungi.</title>
        <authorList>
            <person name="Floudas D."/>
            <person name="Bentzer J."/>
            <person name="Ahren D."/>
            <person name="Johansson T."/>
            <person name="Persson P."/>
            <person name="Tunlid A."/>
        </authorList>
    </citation>
    <scope>NUCLEOTIDE SEQUENCE [LARGE SCALE GENOMIC DNA]</scope>
    <source>
        <strain evidence="15 16">CBS 146.42</strain>
    </source>
</reference>
<dbReference type="GO" id="GO:0005694">
    <property type="term" value="C:chromosome"/>
    <property type="evidence" value="ECO:0007669"/>
    <property type="project" value="InterPro"/>
</dbReference>
<dbReference type="GO" id="GO:0007059">
    <property type="term" value="P:chromosome segregation"/>
    <property type="evidence" value="ECO:0007669"/>
    <property type="project" value="UniProtKB-ARBA"/>
</dbReference>
<feature type="coiled-coil region" evidence="12">
    <location>
        <begin position="420"/>
        <end position="506"/>
    </location>
</feature>
<keyword evidence="16" id="KW-1185">Reference proteome</keyword>
<evidence type="ECO:0000256" key="6">
    <source>
        <dbReference type="ARBA" id="ARBA00022840"/>
    </source>
</evidence>
<evidence type="ECO:0000256" key="13">
    <source>
        <dbReference type="SAM" id="MobiDB-lite"/>
    </source>
</evidence>
<feature type="coiled-coil region" evidence="12">
    <location>
        <begin position="683"/>
        <end position="942"/>
    </location>
</feature>
<evidence type="ECO:0000256" key="10">
    <source>
        <dbReference type="ARBA" id="ARBA00023306"/>
    </source>
</evidence>
<dbReference type="FunFam" id="3.40.50.300:FF:000385">
    <property type="entry name" value="Structural maintenance of chromosomes 2"/>
    <property type="match status" value="1"/>
</dbReference>
<dbReference type="InterPro" id="IPR027417">
    <property type="entry name" value="P-loop_NTPase"/>
</dbReference>
<evidence type="ECO:0000256" key="9">
    <source>
        <dbReference type="ARBA" id="ARBA00023242"/>
    </source>
</evidence>
<protein>
    <recommendedName>
        <fullName evidence="11">Structural maintenance of chromosomes protein</fullName>
    </recommendedName>
</protein>
<evidence type="ECO:0000256" key="7">
    <source>
        <dbReference type="ARBA" id="ARBA00023054"/>
    </source>
</evidence>
<organism evidence="15 16">
    <name type="scientific">Leucocoprinus leucothites</name>
    <dbReference type="NCBI Taxonomy" id="201217"/>
    <lineage>
        <taxon>Eukaryota</taxon>
        <taxon>Fungi</taxon>
        <taxon>Dikarya</taxon>
        <taxon>Basidiomycota</taxon>
        <taxon>Agaricomycotina</taxon>
        <taxon>Agaricomycetes</taxon>
        <taxon>Agaricomycetidae</taxon>
        <taxon>Agaricales</taxon>
        <taxon>Agaricineae</taxon>
        <taxon>Agaricaceae</taxon>
        <taxon>Leucocoprinus</taxon>
    </lineage>
</organism>
<dbReference type="GO" id="GO:0051301">
    <property type="term" value="P:cell division"/>
    <property type="evidence" value="ECO:0007669"/>
    <property type="project" value="UniProtKB-KW"/>
</dbReference>
<name>A0A8H5CUR1_9AGAR</name>
<dbReference type="GO" id="GO:0030261">
    <property type="term" value="P:chromosome condensation"/>
    <property type="evidence" value="ECO:0007669"/>
    <property type="project" value="UniProtKB-KW"/>
</dbReference>
<keyword evidence="4" id="KW-0547">Nucleotide-binding</keyword>
<sequence length="1186" mass="134629">MRIEELIIEGFKSYPQRTQITGWDASFNAITGLNGSGKSNILDAICFVLGMTNMQTMRAGTQADLVYKRGQAGITKASVTIVFDNSENTVLGYNTPQITITRQFSLPNTTKWLLNGHKSTQQQILSFFQAVQLNINNPNFLIMQGRITKVLNMRPAEVLGMIEEAAGTRMFEEKKDKAKKTMAKKQSRVDEITEMLHTEIEPKLNKLRDEKKKYVDFQKGAAELEKVGRMLRAWEYTEYSKKVGEKDEEAKAAAHTRKGVEADMKKAQKEGQQAEKDMAEVVKKRDAEMKKGGKLARLKTEADTLGKEVVKVRTQAEIKQATVEEEEQKLVDIQTAIEGLEETISQETAKLATITSTTNAIKEKHATLESDAFKSEELLQTLLTGLTTTSSSKYLNNSGGGYMGQLAEAKALLAQGQAEEEQSRVKLDMKEKELEALRRKMKDSEREAGDSRKKLEQMRSMVEKQRQQFGRCKWSKEKEDELEARLKTLKDSVRELTERREHIKHTLSRLNFEYTDPYEGFDRSKIKGYVAQLTYLDKVNYNKAMALEIAAGGKLFNVVVEDEQVGNHLLKNGRLRKRVTMIPLNKIKSYPIDQRKIDAAHRLAPGKVHAAISLVGYPQELARAMLFVFGGTFICEDAATAKAVTFNPSILTRSVTLEGDVYDPQGSLSGGSSPTGNKILIDVQRLLEVEGELNQKRRELQEAQAEEERNKGVREEWKRLARELEIREHELRLFEDQVGGSNASRVAAEVEEAQKNIQELKDAVQTAKDKQENAKAECTKLEKDMKEFKNNKDGKIDELKKEIAKKKAVLQKHSVVVKTQQKEHQTATLELEQQQKDLDDEKSKLQDARAHVSNLKKELVRMSDEVTAMQARHQEAERILREEQATLSRFDAELKSLEETIKAHKATISNCEMEVERIEHNIQALHKEKTAAQNKIEQYEKLHDWINHDKHHFGKPDTQYDFGKTDIQALRTHENTLQKSQDANKKKVNLKVMDMIDSLEKREAALKKNLATVLKDKDKIEATIENLDQHKREALQKTWEKVNGDFGSIFNELLPGNFAKLQPPENQDLTQGLEVKVRLGQVWKQSLTELSGGQRSLIALSLIMALLQFKPAPMYILDEVDAALDLSHTQNIGHLFRTRFKGSQFIVVSLKEGLFTNANVLFKAKFRDGTSIVERTAQRSTSSLYN</sequence>
<dbReference type="GO" id="GO:0016887">
    <property type="term" value="F:ATP hydrolysis activity"/>
    <property type="evidence" value="ECO:0007669"/>
    <property type="project" value="InterPro"/>
</dbReference>
<keyword evidence="5" id="KW-0498">Mitosis</keyword>
<keyword evidence="6" id="KW-0067">ATP-binding</keyword>
<dbReference type="Gene3D" id="3.30.70.1620">
    <property type="match status" value="1"/>
</dbReference>
<evidence type="ECO:0000256" key="3">
    <source>
        <dbReference type="ARBA" id="ARBA00022618"/>
    </source>
</evidence>
<dbReference type="GO" id="GO:0005524">
    <property type="term" value="F:ATP binding"/>
    <property type="evidence" value="ECO:0007669"/>
    <property type="project" value="UniProtKB-KW"/>
</dbReference>
<proteinExistence type="inferred from homology"/>